<dbReference type="Proteomes" id="UP000236584">
    <property type="component" value="Chromosome"/>
</dbReference>
<dbReference type="Gene3D" id="3.40.30.10">
    <property type="entry name" value="Glutaredoxin"/>
    <property type="match status" value="1"/>
</dbReference>
<dbReference type="EMBL" id="CP026309">
    <property type="protein sequence ID" value="AUV80751.1"/>
    <property type="molecule type" value="Genomic_DNA"/>
</dbReference>
<dbReference type="KEGG" id="srub:C2R22_03015"/>
<dbReference type="InterPro" id="IPR006311">
    <property type="entry name" value="TAT_signal"/>
</dbReference>
<evidence type="ECO:0000259" key="1">
    <source>
        <dbReference type="PROSITE" id="PS51352"/>
    </source>
</evidence>
<reference evidence="2 3" key="1">
    <citation type="submission" date="2018-01" db="EMBL/GenBank/DDBJ databases">
        <title>Complete genome sequence of Salinigranum rubrum GX10T, an extremely halophilic archaeon isolated from a marine solar saltern.</title>
        <authorList>
            <person name="Han S."/>
        </authorList>
    </citation>
    <scope>NUCLEOTIDE SEQUENCE [LARGE SCALE GENOMIC DNA]</scope>
    <source>
        <strain evidence="2 3">GX10</strain>
    </source>
</reference>
<dbReference type="AlphaFoldDB" id="A0A2I8VFR6"/>
<gene>
    <name evidence="2" type="ORF">C2R22_03015</name>
</gene>
<dbReference type="PANTHER" id="PTHR42852:SF17">
    <property type="entry name" value="THIOREDOXIN-LIKE PROTEIN HI_1115"/>
    <property type="match status" value="1"/>
</dbReference>
<dbReference type="InterPro" id="IPR050553">
    <property type="entry name" value="Thioredoxin_ResA/DsbE_sf"/>
</dbReference>
<protein>
    <recommendedName>
        <fullName evidence="1">Thioredoxin domain-containing protein</fullName>
    </recommendedName>
</protein>
<dbReference type="Pfam" id="PF08534">
    <property type="entry name" value="Redoxin"/>
    <property type="match status" value="1"/>
</dbReference>
<dbReference type="InterPro" id="IPR013740">
    <property type="entry name" value="Redoxin"/>
</dbReference>
<dbReference type="SUPFAM" id="SSF52833">
    <property type="entry name" value="Thioredoxin-like"/>
    <property type="match status" value="1"/>
</dbReference>
<dbReference type="PROSITE" id="PS51352">
    <property type="entry name" value="THIOREDOXIN_2"/>
    <property type="match status" value="1"/>
</dbReference>
<dbReference type="RefSeq" id="WP_103424412.1">
    <property type="nucleotide sequence ID" value="NZ_CP026309.1"/>
</dbReference>
<dbReference type="PANTHER" id="PTHR42852">
    <property type="entry name" value="THIOL:DISULFIDE INTERCHANGE PROTEIN DSBE"/>
    <property type="match status" value="1"/>
</dbReference>
<feature type="domain" description="Thioredoxin" evidence="1">
    <location>
        <begin position="38"/>
        <end position="203"/>
    </location>
</feature>
<organism evidence="2 3">
    <name type="scientific">Salinigranum rubrum</name>
    <dbReference type="NCBI Taxonomy" id="755307"/>
    <lineage>
        <taxon>Archaea</taxon>
        <taxon>Methanobacteriati</taxon>
        <taxon>Methanobacteriota</taxon>
        <taxon>Stenosarchaea group</taxon>
        <taxon>Halobacteria</taxon>
        <taxon>Halobacteriales</taxon>
        <taxon>Haloferacaceae</taxon>
        <taxon>Salinigranum</taxon>
    </lineage>
</organism>
<dbReference type="PROSITE" id="PS51318">
    <property type="entry name" value="TAT"/>
    <property type="match status" value="1"/>
</dbReference>
<dbReference type="GO" id="GO:0016491">
    <property type="term" value="F:oxidoreductase activity"/>
    <property type="evidence" value="ECO:0007669"/>
    <property type="project" value="InterPro"/>
</dbReference>
<dbReference type="OrthoDB" id="115386at2157"/>
<keyword evidence="3" id="KW-1185">Reference proteome</keyword>
<sequence length="203" mass="20818">MPTTPATTGRSRRAVLRGSGAVLAALAGCTSGADGGGGASSDTTPMAADVTATTTGTPDTLPDWRAVELTDVTTGETFSIEGFAGRPVLVEFFAVWCPVCTSQQEEVAVLVDRTDDLVAVSLNVDPNEDAEQVRTHASENGFDWHYAVAPSSMTRALVEEFGTVVTNAPAAPVVTVCPGGGPSLVEGRGVKSADDLAAAFDRC</sequence>
<proteinExistence type="predicted"/>
<evidence type="ECO:0000313" key="3">
    <source>
        <dbReference type="Proteomes" id="UP000236584"/>
    </source>
</evidence>
<dbReference type="InterPro" id="IPR013766">
    <property type="entry name" value="Thioredoxin_domain"/>
</dbReference>
<evidence type="ECO:0000313" key="2">
    <source>
        <dbReference type="EMBL" id="AUV80751.1"/>
    </source>
</evidence>
<dbReference type="GeneID" id="35591026"/>
<accession>A0A2I8VFR6</accession>
<dbReference type="InterPro" id="IPR036249">
    <property type="entry name" value="Thioredoxin-like_sf"/>
</dbReference>
<name>A0A2I8VFR6_9EURY</name>